<dbReference type="Gene3D" id="2.60.40.2950">
    <property type="match status" value="1"/>
</dbReference>
<dbReference type="InterPro" id="IPR050473">
    <property type="entry name" value="A2M/Complement_sys"/>
</dbReference>
<dbReference type="GO" id="GO:0005615">
    <property type="term" value="C:extracellular space"/>
    <property type="evidence" value="ECO:0007669"/>
    <property type="project" value="TreeGrafter"/>
</dbReference>
<dbReference type="Gene3D" id="2.60.40.1930">
    <property type="match status" value="1"/>
</dbReference>
<dbReference type="Pfam" id="PF01835">
    <property type="entry name" value="MG2"/>
    <property type="match status" value="1"/>
</dbReference>
<evidence type="ECO:0000256" key="5">
    <source>
        <dbReference type="ARBA" id="ARBA00022966"/>
    </source>
</evidence>
<dbReference type="EMBL" id="JAATJU010002500">
    <property type="protein sequence ID" value="KAH0519833.1"/>
    <property type="molecule type" value="Genomic_DNA"/>
</dbReference>
<evidence type="ECO:0000256" key="6">
    <source>
        <dbReference type="ARBA" id="ARBA00023180"/>
    </source>
</evidence>
<name>A0A8J6L4H9_MICOH</name>
<dbReference type="GO" id="GO:0004867">
    <property type="term" value="F:serine-type endopeptidase inhibitor activity"/>
    <property type="evidence" value="ECO:0007669"/>
    <property type="project" value="UniProtKB-KW"/>
</dbReference>
<keyword evidence="4" id="KW-0722">Serine protease inhibitor</keyword>
<dbReference type="PANTHER" id="PTHR11412:SF136">
    <property type="entry name" value="CD109 ANTIGEN"/>
    <property type="match status" value="1"/>
</dbReference>
<evidence type="ECO:0000256" key="8">
    <source>
        <dbReference type="SAM" id="SignalP"/>
    </source>
</evidence>
<dbReference type="Proteomes" id="UP000710432">
    <property type="component" value="Unassembled WGS sequence"/>
</dbReference>
<evidence type="ECO:0000256" key="1">
    <source>
        <dbReference type="ARBA" id="ARBA00010952"/>
    </source>
</evidence>
<keyword evidence="6" id="KW-0325">Glycoprotein</keyword>
<reference evidence="10" key="1">
    <citation type="submission" date="2020-03" db="EMBL/GenBank/DDBJ databases">
        <title>Studies in the Genomics of Life Span.</title>
        <authorList>
            <person name="Glass D."/>
        </authorList>
    </citation>
    <scope>NUCLEOTIDE SEQUENCE</scope>
    <source>
        <strain evidence="10">LTLLF</strain>
        <tissue evidence="10">Muscle</tissue>
    </source>
</reference>
<evidence type="ECO:0000256" key="7">
    <source>
        <dbReference type="ARBA" id="ARBA00023248"/>
    </source>
</evidence>
<comment type="caution">
    <text evidence="10">The sequence shown here is derived from an EMBL/GenBank/DDBJ whole genome shotgun (WGS) entry which is preliminary data.</text>
</comment>
<comment type="similarity">
    <text evidence="1">Belongs to the protease inhibitor I39 (alpha-2-macroglobulin) family.</text>
</comment>
<feature type="signal peptide" evidence="8">
    <location>
        <begin position="1"/>
        <end position="21"/>
    </location>
</feature>
<keyword evidence="7" id="KW-0082">Bait region</keyword>
<gene>
    <name evidence="10" type="ORF">LTLLF_110090</name>
</gene>
<keyword evidence="3 8" id="KW-0732">Signal</keyword>
<evidence type="ECO:0000259" key="9">
    <source>
        <dbReference type="Pfam" id="PF01835"/>
    </source>
</evidence>
<feature type="chain" id="PRO_5035195133" evidence="8">
    <location>
        <begin position="22"/>
        <end position="249"/>
    </location>
</feature>
<dbReference type="FunFam" id="2.60.40.1930:FF:000001">
    <property type="entry name" value="CD109 isoform 3"/>
    <property type="match status" value="1"/>
</dbReference>
<dbReference type="PANTHER" id="PTHR11412">
    <property type="entry name" value="MACROGLOBULIN / COMPLEMENT"/>
    <property type="match status" value="1"/>
</dbReference>
<keyword evidence="5" id="KW-0882">Thioester bond</keyword>
<protein>
    <submittedName>
        <fullName evidence="10">CD109 antigen</fullName>
    </submittedName>
</protein>
<evidence type="ECO:0000313" key="10">
    <source>
        <dbReference type="EMBL" id="KAH0519833.1"/>
    </source>
</evidence>
<feature type="domain" description="Macroglobulin" evidence="9">
    <location>
        <begin position="130"/>
        <end position="218"/>
    </location>
</feature>
<accession>A0A8J6L4H9</accession>
<evidence type="ECO:0000256" key="3">
    <source>
        <dbReference type="ARBA" id="ARBA00022729"/>
    </source>
</evidence>
<dbReference type="InterPro" id="IPR002890">
    <property type="entry name" value="MG2"/>
</dbReference>
<organism evidence="10 11">
    <name type="scientific">Microtus ochrogaster</name>
    <name type="common">Prairie vole</name>
    <dbReference type="NCBI Taxonomy" id="79684"/>
    <lineage>
        <taxon>Eukaryota</taxon>
        <taxon>Metazoa</taxon>
        <taxon>Chordata</taxon>
        <taxon>Craniata</taxon>
        <taxon>Vertebrata</taxon>
        <taxon>Euteleostomi</taxon>
        <taxon>Mammalia</taxon>
        <taxon>Eutheria</taxon>
        <taxon>Euarchontoglires</taxon>
        <taxon>Glires</taxon>
        <taxon>Rodentia</taxon>
        <taxon>Myomorpha</taxon>
        <taxon>Muroidea</taxon>
        <taxon>Cricetidae</taxon>
        <taxon>Arvicolinae</taxon>
        <taxon>Microtus</taxon>
    </lineage>
</organism>
<dbReference type="AlphaFoldDB" id="A0A8J6L4H9"/>
<keyword evidence="2" id="KW-0646">Protease inhibitor</keyword>
<sequence>MRGRSLLSAAHFLCVCATALAAPGSRFLVTAPGTIRPGANVTVGVELLENGPLQATVKAQVLKKAFNTTVTILEAEGVFERGFFKTLTLPSLPLDSVDETYELHITGHSQDGLLFSNSTRLSFNAKRMSVLIQTDKAFYKPKQEVKFRVLTLLSDFKPYKTPVNIFIKDPKSNMIQQWFSQQGDLGVISKTFQLSSHPMLGDWSIQVQVNMRVSTPSFYVGAGDLDSCSHAYVAGISQLSRLPGPAASD</sequence>
<evidence type="ECO:0000256" key="4">
    <source>
        <dbReference type="ARBA" id="ARBA00022900"/>
    </source>
</evidence>
<evidence type="ECO:0000313" key="11">
    <source>
        <dbReference type="Proteomes" id="UP000710432"/>
    </source>
</evidence>
<proteinExistence type="inferred from homology"/>
<evidence type="ECO:0000256" key="2">
    <source>
        <dbReference type="ARBA" id="ARBA00022690"/>
    </source>
</evidence>